<dbReference type="InterPro" id="IPR013094">
    <property type="entry name" value="AB_hydrolase_3"/>
</dbReference>
<keyword evidence="1" id="KW-0378">Hydrolase</keyword>
<sequence length="295" mass="33595">MAFTAIKRAVMNARFHKVNKHYRTDPVVGDRCFIQREGKDPVEVLFYYPEKRENMPVFVQIHGGAWVGLDAVDDDRYCKRLSEELGAFVVNVNYKRLYDKSFPYPQEEVVDTVKWLKAHAEQLGIDPDRILLSGGSAGGHLTAGSAILLAQQGMRIAGQIMEVPFLDFTHTIPIDFPEGDKLYKMMFELYPPKLPLDSEVLSPAAKITEETLEKLSPAVVIVCGRDPLHPQGEHYAELLKQHGKLLDLKMYKDGYHGFGTDRAEEKPEQDKLREDCFRYKVEKAKQLYAMSSSIE</sequence>
<dbReference type="Gene3D" id="3.40.50.1820">
    <property type="entry name" value="alpha/beta hydrolase"/>
    <property type="match status" value="1"/>
</dbReference>
<dbReference type="InterPro" id="IPR050300">
    <property type="entry name" value="GDXG_lipolytic_enzyme"/>
</dbReference>
<reference evidence="3" key="1">
    <citation type="journal article" date="2013" name="PLoS ONE">
        <title>Metagenomic insights into the carbohydrate-active enzymes carried by the microorganisms adhering to solid digesta in the rumen of cows.</title>
        <authorList>
            <person name="Wang L."/>
            <person name="Hatem A."/>
            <person name="Catalyurek U.V."/>
            <person name="Morrison M."/>
            <person name="Yu Z."/>
        </authorList>
    </citation>
    <scope>NUCLEOTIDE SEQUENCE</scope>
</reference>
<dbReference type="InterPro" id="IPR029058">
    <property type="entry name" value="AB_hydrolase_fold"/>
</dbReference>
<evidence type="ECO:0000313" key="3">
    <source>
        <dbReference type="EMBL" id="AHF23930.1"/>
    </source>
</evidence>
<dbReference type="SUPFAM" id="SSF53474">
    <property type="entry name" value="alpha/beta-Hydrolases"/>
    <property type="match status" value="1"/>
</dbReference>
<proteinExistence type="predicted"/>
<dbReference type="AlphaFoldDB" id="W0FLR7"/>
<dbReference type="GO" id="GO:0016787">
    <property type="term" value="F:hydrolase activity"/>
    <property type="evidence" value="ECO:0007669"/>
    <property type="project" value="UniProtKB-KW"/>
</dbReference>
<dbReference type="PANTHER" id="PTHR48081">
    <property type="entry name" value="AB HYDROLASE SUPERFAMILY PROTEIN C4A8.06C"/>
    <property type="match status" value="1"/>
</dbReference>
<organism evidence="3">
    <name type="scientific">uncultured bacterium Contig1522a</name>
    <dbReference type="NCBI Taxonomy" id="1393448"/>
    <lineage>
        <taxon>Bacteria</taxon>
        <taxon>environmental samples</taxon>
    </lineage>
</organism>
<dbReference type="EMBL" id="KC246779">
    <property type="protein sequence ID" value="AHF23930.1"/>
    <property type="molecule type" value="Genomic_DNA"/>
</dbReference>
<feature type="domain" description="Alpha/beta hydrolase fold-3" evidence="2">
    <location>
        <begin position="59"/>
        <end position="258"/>
    </location>
</feature>
<name>W0FLR7_9BACT</name>
<dbReference type="Pfam" id="PF07859">
    <property type="entry name" value="Abhydrolase_3"/>
    <property type="match status" value="1"/>
</dbReference>
<evidence type="ECO:0000256" key="1">
    <source>
        <dbReference type="ARBA" id="ARBA00022801"/>
    </source>
</evidence>
<evidence type="ECO:0000259" key="2">
    <source>
        <dbReference type="Pfam" id="PF07859"/>
    </source>
</evidence>
<accession>W0FLR7</accession>
<protein>
    <submittedName>
        <fullName evidence="3">Esterase/lipase</fullName>
    </submittedName>
</protein>